<proteinExistence type="predicted"/>
<gene>
    <name evidence="6" type="primary">trbD</name>
    <name evidence="6" type="ORF">ACGRHZ_27265</name>
</gene>
<evidence type="ECO:0000256" key="5">
    <source>
        <dbReference type="SAM" id="Phobius"/>
    </source>
</evidence>
<evidence type="ECO:0000313" key="6">
    <source>
        <dbReference type="EMBL" id="MFH0274973.1"/>
    </source>
</evidence>
<dbReference type="NCBIfam" id="NF010395">
    <property type="entry name" value="PRK13823.1"/>
    <property type="match status" value="1"/>
</dbReference>
<evidence type="ECO:0000256" key="2">
    <source>
        <dbReference type="ARBA" id="ARBA00022692"/>
    </source>
</evidence>
<dbReference type="PIRSF" id="PIRSF017854">
    <property type="entry name" value="T4SS_TrbD"/>
    <property type="match status" value="1"/>
</dbReference>
<dbReference type="InterPro" id="IPR016704">
    <property type="entry name" value="Conjugal_tfr_TrbD"/>
</dbReference>
<evidence type="ECO:0000313" key="7">
    <source>
        <dbReference type="Proteomes" id="UP001607221"/>
    </source>
</evidence>
<dbReference type="Proteomes" id="UP001607221">
    <property type="component" value="Unassembled WGS sequence"/>
</dbReference>
<dbReference type="InterPro" id="IPR007792">
    <property type="entry name" value="T4SS_VirB3/TrbD/AvhB"/>
</dbReference>
<keyword evidence="3 5" id="KW-1133">Transmembrane helix</keyword>
<sequence length="101" mass="11619">MDDELQLTPIYAFNRAHLVMGGEREIVMVSMLLALVLMVLQNLYTAALGVIVLFSMLVIARAMAKSDPILTKVYKRYARYQRYYPAHSVKYLHKPNQKSAR</sequence>
<dbReference type="RefSeq" id="WP_045417669.1">
    <property type="nucleotide sequence ID" value="NZ_CAKMTS010000013.1"/>
</dbReference>
<comment type="subcellular location">
    <subcellularLocation>
        <location evidence="1">Membrane</location>
    </subcellularLocation>
</comment>
<evidence type="ECO:0000256" key="1">
    <source>
        <dbReference type="ARBA" id="ARBA00004370"/>
    </source>
</evidence>
<keyword evidence="7" id="KW-1185">Reference proteome</keyword>
<evidence type="ECO:0000256" key="4">
    <source>
        <dbReference type="ARBA" id="ARBA00023136"/>
    </source>
</evidence>
<keyword evidence="2 5" id="KW-0812">Transmembrane</keyword>
<evidence type="ECO:0000256" key="3">
    <source>
        <dbReference type="ARBA" id="ARBA00022989"/>
    </source>
</evidence>
<protein>
    <submittedName>
        <fullName evidence="6">Conjugal transfer protein TrbD</fullName>
    </submittedName>
</protein>
<keyword evidence="4 5" id="KW-0472">Membrane</keyword>
<feature type="transmembrane region" description="Helical" evidence="5">
    <location>
        <begin position="26"/>
        <end position="59"/>
    </location>
</feature>
<organism evidence="6 7">
    <name type="scientific">Vibrio jasicida</name>
    <dbReference type="NCBI Taxonomy" id="766224"/>
    <lineage>
        <taxon>Bacteria</taxon>
        <taxon>Pseudomonadati</taxon>
        <taxon>Pseudomonadota</taxon>
        <taxon>Gammaproteobacteria</taxon>
        <taxon>Vibrionales</taxon>
        <taxon>Vibrionaceae</taxon>
        <taxon>Vibrio</taxon>
    </lineage>
</organism>
<accession>A0ABW7JFM5</accession>
<comment type="caution">
    <text evidence="6">The sequence shown here is derived from an EMBL/GenBank/DDBJ whole genome shotgun (WGS) entry which is preliminary data.</text>
</comment>
<dbReference type="EMBL" id="JBIHSE010000005">
    <property type="protein sequence ID" value="MFH0274973.1"/>
    <property type="molecule type" value="Genomic_DNA"/>
</dbReference>
<name>A0ABW7JFM5_9VIBR</name>
<reference evidence="6 7" key="1">
    <citation type="submission" date="2024-10" db="EMBL/GenBank/DDBJ databases">
        <authorList>
            <person name="Yibar A."/>
            <person name="Saticioglu I.B."/>
            <person name="Duman M."/>
            <person name="Ajmi N."/>
            <person name="Gurler F."/>
            <person name="Ay H."/>
            <person name="Onuk E."/>
            <person name="Guler S."/>
            <person name="Romalde J.L."/>
        </authorList>
    </citation>
    <scope>NUCLEOTIDE SEQUENCE [LARGE SCALE GENOMIC DNA]</scope>
    <source>
        <strain evidence="6 7">1-TCBS-A</strain>
    </source>
</reference>
<dbReference type="Pfam" id="PF05101">
    <property type="entry name" value="VirB3"/>
    <property type="match status" value="1"/>
</dbReference>